<dbReference type="EMBL" id="PDPS01000018">
    <property type="protein sequence ID" value="PID59332.1"/>
    <property type="molecule type" value="Genomic_DNA"/>
</dbReference>
<accession>A0A2G6EBV5</accession>
<proteinExistence type="predicted"/>
<comment type="caution">
    <text evidence="1">The sequence shown here is derived from an EMBL/GenBank/DDBJ whole genome shotgun (WGS) entry which is preliminary data.</text>
</comment>
<evidence type="ECO:0000313" key="2">
    <source>
        <dbReference type="Proteomes" id="UP000229740"/>
    </source>
</evidence>
<protein>
    <submittedName>
        <fullName evidence="1">Uncharacterized protein</fullName>
    </submittedName>
</protein>
<evidence type="ECO:0000313" key="1">
    <source>
        <dbReference type="EMBL" id="PID59332.1"/>
    </source>
</evidence>
<gene>
    <name evidence="1" type="ORF">CSB45_00935</name>
</gene>
<dbReference type="Proteomes" id="UP000229740">
    <property type="component" value="Unassembled WGS sequence"/>
</dbReference>
<reference evidence="1 2" key="1">
    <citation type="submission" date="2017-10" db="EMBL/GenBank/DDBJ databases">
        <title>Novel microbial diversity and functional potential in the marine mammal oral microbiome.</title>
        <authorList>
            <person name="Dudek N.K."/>
            <person name="Sun C.L."/>
            <person name="Burstein D."/>
            <person name="Kantor R.S."/>
            <person name="Aliaga Goltsman D.S."/>
            <person name="Bik E.M."/>
            <person name="Thomas B.C."/>
            <person name="Banfield J.F."/>
            <person name="Relman D.A."/>
        </authorList>
    </citation>
    <scope>NUCLEOTIDE SEQUENCE [LARGE SCALE GENOMIC DNA]</scope>
    <source>
        <strain evidence="1">DOLZORAL124_49_17</strain>
    </source>
</reference>
<dbReference type="AlphaFoldDB" id="A0A2G6EBV5"/>
<organism evidence="1 2">
    <name type="scientific">candidate division KSB3 bacterium</name>
    <dbReference type="NCBI Taxonomy" id="2044937"/>
    <lineage>
        <taxon>Bacteria</taxon>
        <taxon>candidate division KSB3</taxon>
    </lineage>
</organism>
<name>A0A2G6EBV5_9BACT</name>
<sequence length="67" mass="7865">MERSHINILKGAGSILDIMPGNAFNRYTRYIPDDSPQERTRKTWERVGKSISRAMGEFEREQETHKK</sequence>